<reference evidence="2" key="1">
    <citation type="submission" date="2021-10" db="EMBL/GenBank/DDBJ databases">
        <title>Melipona bicolor Genome sequencing and assembly.</title>
        <authorList>
            <person name="Araujo N.S."/>
            <person name="Arias M.C."/>
        </authorList>
    </citation>
    <scope>NUCLEOTIDE SEQUENCE</scope>
    <source>
        <strain evidence="2">USP_2M_L1-L4_2017</strain>
        <tissue evidence="2">Whole body</tissue>
    </source>
</reference>
<sequence length="81" mass="9528">MIKQHLTVSKDNRKRVYRQADTPRSSRLDIDEGSFENPFDRRRTKDFEENEENGIAKENPGGEKGARRYFCFRLVVSTDCD</sequence>
<gene>
    <name evidence="2" type="ORF">K0M31_011817</name>
</gene>
<feature type="region of interest" description="Disordered" evidence="1">
    <location>
        <begin position="1"/>
        <end position="64"/>
    </location>
</feature>
<evidence type="ECO:0000256" key="1">
    <source>
        <dbReference type="SAM" id="MobiDB-lite"/>
    </source>
</evidence>
<proteinExistence type="predicted"/>
<evidence type="ECO:0000313" key="3">
    <source>
        <dbReference type="Proteomes" id="UP001177670"/>
    </source>
</evidence>
<protein>
    <submittedName>
        <fullName evidence="2">Uncharacterized protein</fullName>
    </submittedName>
</protein>
<name>A0AA40KV32_9HYME</name>
<dbReference type="EMBL" id="JAHYIQ010000003">
    <property type="protein sequence ID" value="KAK1134032.1"/>
    <property type="molecule type" value="Genomic_DNA"/>
</dbReference>
<dbReference type="AlphaFoldDB" id="A0AA40KV32"/>
<evidence type="ECO:0000313" key="2">
    <source>
        <dbReference type="EMBL" id="KAK1134032.1"/>
    </source>
</evidence>
<accession>A0AA40KV32</accession>
<feature type="compositionally biased region" description="Basic and acidic residues" evidence="1">
    <location>
        <begin position="38"/>
        <end position="47"/>
    </location>
</feature>
<comment type="caution">
    <text evidence="2">The sequence shown here is derived from an EMBL/GenBank/DDBJ whole genome shotgun (WGS) entry which is preliminary data.</text>
</comment>
<keyword evidence="3" id="KW-1185">Reference proteome</keyword>
<dbReference type="Proteomes" id="UP001177670">
    <property type="component" value="Unassembled WGS sequence"/>
</dbReference>
<organism evidence="2 3">
    <name type="scientific">Melipona bicolor</name>
    <dbReference type="NCBI Taxonomy" id="60889"/>
    <lineage>
        <taxon>Eukaryota</taxon>
        <taxon>Metazoa</taxon>
        <taxon>Ecdysozoa</taxon>
        <taxon>Arthropoda</taxon>
        <taxon>Hexapoda</taxon>
        <taxon>Insecta</taxon>
        <taxon>Pterygota</taxon>
        <taxon>Neoptera</taxon>
        <taxon>Endopterygota</taxon>
        <taxon>Hymenoptera</taxon>
        <taxon>Apocrita</taxon>
        <taxon>Aculeata</taxon>
        <taxon>Apoidea</taxon>
        <taxon>Anthophila</taxon>
        <taxon>Apidae</taxon>
        <taxon>Melipona</taxon>
    </lineage>
</organism>